<gene>
    <name evidence="2" type="ORF">MOV92_07440</name>
</gene>
<proteinExistence type="predicted"/>
<accession>A0ABY3XHG5</accession>
<dbReference type="RefSeq" id="WP_057942242.1">
    <property type="nucleotide sequence ID" value="NZ_CP011131.1"/>
</dbReference>
<organism evidence="2 3">
    <name type="scientific">Lysobacter gummosus</name>
    <dbReference type="NCBI Taxonomy" id="262324"/>
    <lineage>
        <taxon>Bacteria</taxon>
        <taxon>Pseudomonadati</taxon>
        <taxon>Pseudomonadota</taxon>
        <taxon>Gammaproteobacteria</taxon>
        <taxon>Lysobacterales</taxon>
        <taxon>Lysobacteraceae</taxon>
        <taxon>Lysobacter</taxon>
    </lineage>
</organism>
<name>A0ABY3XHG5_9GAMM</name>
<keyword evidence="3" id="KW-1185">Reference proteome</keyword>
<keyword evidence="1" id="KW-1133">Transmembrane helix</keyword>
<evidence type="ECO:0000256" key="1">
    <source>
        <dbReference type="SAM" id="Phobius"/>
    </source>
</evidence>
<evidence type="ECO:0000313" key="3">
    <source>
        <dbReference type="Proteomes" id="UP000829194"/>
    </source>
</evidence>
<keyword evidence="1" id="KW-0812">Transmembrane</keyword>
<protein>
    <recommendedName>
        <fullName evidence="4">Transmembrane protein</fullName>
    </recommendedName>
</protein>
<sequence>MGSSLAANHPVFIDSLPLIVMAVATAILIAGTCRASRMNHRRLGKRRNFWTRNPLELVSYNRREWAVHLTSVGAFVALAIIAIRLECACG</sequence>
<evidence type="ECO:0008006" key="4">
    <source>
        <dbReference type="Google" id="ProtNLM"/>
    </source>
</evidence>
<feature type="transmembrane region" description="Helical" evidence="1">
    <location>
        <begin position="65"/>
        <end position="85"/>
    </location>
</feature>
<evidence type="ECO:0000313" key="2">
    <source>
        <dbReference type="EMBL" id="UNP31071.1"/>
    </source>
</evidence>
<reference evidence="2 3" key="1">
    <citation type="submission" date="2022-03" db="EMBL/GenBank/DDBJ databases">
        <title>Complete genome sequence of Lysobacter capsici VKM B-2533 and Lysobacter gummosus 10.1.1, promising sources of lytic agents.</title>
        <authorList>
            <person name="Tarlachkov S.V."/>
            <person name="Kudryakova I.V."/>
            <person name="Afoshin A.S."/>
            <person name="Leontyevskaya E.A."/>
            <person name="Leontyevskaya N.V."/>
        </authorList>
    </citation>
    <scope>NUCLEOTIDE SEQUENCE [LARGE SCALE GENOMIC DNA]</scope>
    <source>
        <strain evidence="2 3">10.1.1</strain>
    </source>
</reference>
<dbReference type="Proteomes" id="UP000829194">
    <property type="component" value="Chromosome"/>
</dbReference>
<keyword evidence="1" id="KW-0472">Membrane</keyword>
<dbReference type="EMBL" id="CP093547">
    <property type="protein sequence ID" value="UNP31071.1"/>
    <property type="molecule type" value="Genomic_DNA"/>
</dbReference>
<feature type="transmembrane region" description="Helical" evidence="1">
    <location>
        <begin position="12"/>
        <end position="33"/>
    </location>
</feature>